<keyword evidence="1" id="KW-0472">Membrane</keyword>
<keyword evidence="1" id="KW-1133">Transmembrane helix</keyword>
<evidence type="ECO:0008006" key="4">
    <source>
        <dbReference type="Google" id="ProtNLM"/>
    </source>
</evidence>
<keyword evidence="1" id="KW-0812">Transmembrane</keyword>
<keyword evidence="3" id="KW-1185">Reference proteome</keyword>
<reference evidence="2" key="1">
    <citation type="submission" date="2021-12" db="EMBL/GenBank/DDBJ databases">
        <authorList>
            <person name="Rodrigo-Torres L."/>
            <person name="Arahal R. D."/>
            <person name="Lucena T."/>
        </authorList>
    </citation>
    <scope>NUCLEOTIDE SEQUENCE</scope>
    <source>
        <strain evidence="2">CECT 8419</strain>
    </source>
</reference>
<proteinExistence type="predicted"/>
<organism evidence="2 3">
    <name type="scientific">Neolewinella maritima</name>
    <dbReference type="NCBI Taxonomy" id="1383882"/>
    <lineage>
        <taxon>Bacteria</taxon>
        <taxon>Pseudomonadati</taxon>
        <taxon>Bacteroidota</taxon>
        <taxon>Saprospiria</taxon>
        <taxon>Saprospirales</taxon>
        <taxon>Lewinellaceae</taxon>
        <taxon>Neolewinella</taxon>
    </lineage>
</organism>
<dbReference type="RefSeq" id="WP_238750972.1">
    <property type="nucleotide sequence ID" value="NZ_CAKLPZ010000002.1"/>
</dbReference>
<evidence type="ECO:0000313" key="3">
    <source>
        <dbReference type="Proteomes" id="UP000837803"/>
    </source>
</evidence>
<accession>A0ABM9B1Q3</accession>
<dbReference type="Proteomes" id="UP000837803">
    <property type="component" value="Unassembled WGS sequence"/>
</dbReference>
<feature type="transmembrane region" description="Helical" evidence="1">
    <location>
        <begin position="43"/>
        <end position="61"/>
    </location>
</feature>
<name>A0ABM9B1Q3_9BACT</name>
<gene>
    <name evidence="2" type="ORF">LEM8419_02019</name>
</gene>
<protein>
    <recommendedName>
        <fullName evidence="4">Cardiolipin synthase N-terminal domain-containing protein</fullName>
    </recommendedName>
</protein>
<dbReference type="EMBL" id="CAKLPZ010000002">
    <property type="protein sequence ID" value="CAH1001056.1"/>
    <property type="molecule type" value="Genomic_DNA"/>
</dbReference>
<feature type="transmembrane region" description="Helical" evidence="1">
    <location>
        <begin position="6"/>
        <end position="23"/>
    </location>
</feature>
<comment type="caution">
    <text evidence="2">The sequence shown here is derived from an EMBL/GenBank/DDBJ whole genome shotgun (WGS) entry which is preliminary data.</text>
</comment>
<sequence length="69" mass="7740">MPTTTLLLGIAVIIVAVLIYRPILRIAREDMAARKQAGYSNSYVYAILLFPILGPLVYLLVRRLLLPQT</sequence>
<evidence type="ECO:0000256" key="1">
    <source>
        <dbReference type="SAM" id="Phobius"/>
    </source>
</evidence>
<evidence type="ECO:0000313" key="2">
    <source>
        <dbReference type="EMBL" id="CAH1001056.1"/>
    </source>
</evidence>